<dbReference type="InterPro" id="IPR035914">
    <property type="entry name" value="Sperma_CUB_dom_sf"/>
</dbReference>
<dbReference type="PANTHER" id="PTHR48071">
    <property type="entry name" value="SRCR DOMAIN-CONTAINING PROTEIN"/>
    <property type="match status" value="1"/>
</dbReference>
<feature type="disulfide bond" evidence="3">
    <location>
        <begin position="320"/>
        <end position="330"/>
    </location>
</feature>
<proteinExistence type="predicted"/>
<dbReference type="PRINTS" id="PR00258">
    <property type="entry name" value="SPERACTRCPTR"/>
</dbReference>
<dbReference type="EMBL" id="JARQWQ010000052">
    <property type="protein sequence ID" value="KAK2556963.1"/>
    <property type="molecule type" value="Genomic_DNA"/>
</dbReference>
<feature type="disulfide bond" evidence="3">
    <location>
        <begin position="289"/>
        <end position="350"/>
    </location>
</feature>
<feature type="non-terminal residue" evidence="7">
    <location>
        <position position="1"/>
    </location>
</feature>
<reference evidence="7" key="2">
    <citation type="journal article" date="2023" name="Science">
        <title>Genomic signatures of disease resistance in endangered staghorn corals.</title>
        <authorList>
            <person name="Vollmer S.V."/>
            <person name="Selwyn J.D."/>
            <person name="Despard B.A."/>
            <person name="Roesel C.L."/>
        </authorList>
    </citation>
    <scope>NUCLEOTIDE SEQUENCE</scope>
    <source>
        <strain evidence="7">K2</strain>
    </source>
</reference>
<evidence type="ECO:0000256" key="2">
    <source>
        <dbReference type="ARBA" id="ARBA00023157"/>
    </source>
</evidence>
<dbReference type="SUPFAM" id="SSF56487">
    <property type="entry name" value="SRCR-like"/>
    <property type="match status" value="2"/>
</dbReference>
<name>A0AAD9Q967_ACRCE</name>
<dbReference type="Pfam" id="PF00431">
    <property type="entry name" value="CUB"/>
    <property type="match status" value="1"/>
</dbReference>
<comment type="caution">
    <text evidence="3">Lacks conserved residue(s) required for the propagation of feature annotation.</text>
</comment>
<evidence type="ECO:0000256" key="3">
    <source>
        <dbReference type="PROSITE-ProRule" id="PRU00196"/>
    </source>
</evidence>
<feature type="domain" description="SRCR" evidence="6">
    <location>
        <begin position="146"/>
        <end position="246"/>
    </location>
</feature>
<reference evidence="7" key="1">
    <citation type="journal article" date="2023" name="G3 (Bethesda)">
        <title>Whole genome assembly and annotation of the endangered Caribbean coral Acropora cervicornis.</title>
        <authorList>
            <person name="Selwyn J.D."/>
            <person name="Vollmer S.V."/>
        </authorList>
    </citation>
    <scope>NUCLEOTIDE SEQUENCE</scope>
    <source>
        <strain evidence="7">K2</strain>
    </source>
</reference>
<sequence length="353" mass="38182">PILLAHTAVLATLGTLVTGKHAQVLPQTTCSSNLLVKNVNNQNGLIQSSLTTSYSSNMICKWTLSADTKLELVFVGPFSTESCCDFVYVYDGSSSSARLLGKFSGSSRPGPIVSSSNQLHVRFTSDGSVEGYGFKATYKVLNQGSIRLRGGGLHDGRVEIFYNDQWGTVCDDGWDINDAHVVCRQLGFSRLASNAYTGAHYGQGTGPIWMDDVACSGSESHLYDCRRRGWGSHDCTHSEDSSVLCRYGSSNLRLAGGGYNYGRVEVYHDGTWGTVCDDLWDINDAHVVCRQLGFSSAAYQYHSAHYGQGSGRIWLDDLKCHGGEASLSSCPHLAWGSHNCNHGEDASVICSTS</sequence>
<feature type="disulfide bond" evidence="3">
    <location>
        <begin position="215"/>
        <end position="225"/>
    </location>
</feature>
<organism evidence="7 8">
    <name type="scientific">Acropora cervicornis</name>
    <name type="common">Staghorn coral</name>
    <dbReference type="NCBI Taxonomy" id="6130"/>
    <lineage>
        <taxon>Eukaryota</taxon>
        <taxon>Metazoa</taxon>
        <taxon>Cnidaria</taxon>
        <taxon>Anthozoa</taxon>
        <taxon>Hexacorallia</taxon>
        <taxon>Scleractinia</taxon>
        <taxon>Astrocoeniina</taxon>
        <taxon>Acroporidae</taxon>
        <taxon>Acropora</taxon>
    </lineage>
</organism>
<dbReference type="Gene3D" id="3.10.250.10">
    <property type="entry name" value="SRCR-like domain"/>
    <property type="match status" value="2"/>
</dbReference>
<dbReference type="SMART" id="SM00042">
    <property type="entry name" value="CUB"/>
    <property type="match status" value="1"/>
</dbReference>
<keyword evidence="2 3" id="KW-1015">Disulfide bond</keyword>
<dbReference type="InterPro" id="IPR036772">
    <property type="entry name" value="SRCR-like_dom_sf"/>
</dbReference>
<evidence type="ECO:0000256" key="1">
    <source>
        <dbReference type="ARBA" id="ARBA00022729"/>
    </source>
</evidence>
<evidence type="ECO:0000313" key="8">
    <source>
        <dbReference type="Proteomes" id="UP001249851"/>
    </source>
</evidence>
<dbReference type="PROSITE" id="PS00420">
    <property type="entry name" value="SRCR_1"/>
    <property type="match status" value="2"/>
</dbReference>
<feature type="disulfide bond" evidence="3">
    <location>
        <begin position="276"/>
        <end position="340"/>
    </location>
</feature>
<dbReference type="FunFam" id="3.10.250.10:FF:000001">
    <property type="entry name" value="Lysyl oxidase 4 isoform X1"/>
    <property type="match status" value="2"/>
</dbReference>
<gene>
    <name evidence="7" type="ORF">P5673_020793</name>
</gene>
<dbReference type="PROSITE" id="PS01180">
    <property type="entry name" value="CUB"/>
    <property type="match status" value="1"/>
</dbReference>
<dbReference type="PROSITE" id="PS50287">
    <property type="entry name" value="SRCR_2"/>
    <property type="match status" value="2"/>
</dbReference>
<dbReference type="InterPro" id="IPR000859">
    <property type="entry name" value="CUB_dom"/>
</dbReference>
<feature type="chain" id="PRO_5042126872" evidence="4">
    <location>
        <begin position="23"/>
        <end position="353"/>
    </location>
</feature>
<dbReference type="AlphaFoldDB" id="A0AAD9Q967"/>
<keyword evidence="1 4" id="KW-0732">Signal</keyword>
<dbReference type="Proteomes" id="UP001249851">
    <property type="component" value="Unassembled WGS sequence"/>
</dbReference>
<feature type="domain" description="CUB" evidence="5">
    <location>
        <begin position="30"/>
        <end position="141"/>
    </location>
</feature>
<evidence type="ECO:0000259" key="5">
    <source>
        <dbReference type="PROSITE" id="PS01180"/>
    </source>
</evidence>
<evidence type="ECO:0000256" key="4">
    <source>
        <dbReference type="SAM" id="SignalP"/>
    </source>
</evidence>
<comment type="caution">
    <text evidence="7">The sequence shown here is derived from an EMBL/GenBank/DDBJ whole genome shotgun (WGS) entry which is preliminary data.</text>
</comment>
<feature type="domain" description="SRCR" evidence="6">
    <location>
        <begin position="252"/>
        <end position="351"/>
    </location>
</feature>
<dbReference type="CDD" id="cd00041">
    <property type="entry name" value="CUB"/>
    <property type="match status" value="1"/>
</dbReference>
<dbReference type="SMART" id="SM00202">
    <property type="entry name" value="SR"/>
    <property type="match status" value="2"/>
</dbReference>
<protein>
    <submittedName>
        <fullName evidence="7">Deleted in malignant brain tumors 1 protein</fullName>
    </submittedName>
</protein>
<dbReference type="PANTHER" id="PTHR48071:SF18">
    <property type="entry name" value="DELETED IN MALIGNANT BRAIN TUMORS 1 PROTEIN-RELATED"/>
    <property type="match status" value="1"/>
</dbReference>
<dbReference type="SUPFAM" id="SSF49854">
    <property type="entry name" value="Spermadhesin, CUB domain"/>
    <property type="match status" value="1"/>
</dbReference>
<feature type="signal peptide" evidence="4">
    <location>
        <begin position="1"/>
        <end position="22"/>
    </location>
</feature>
<evidence type="ECO:0000313" key="7">
    <source>
        <dbReference type="EMBL" id="KAK2556963.1"/>
    </source>
</evidence>
<dbReference type="InterPro" id="IPR001190">
    <property type="entry name" value="SRCR"/>
</dbReference>
<keyword evidence="8" id="KW-1185">Reference proteome</keyword>
<accession>A0AAD9Q967</accession>
<evidence type="ECO:0000259" key="6">
    <source>
        <dbReference type="PROSITE" id="PS50287"/>
    </source>
</evidence>
<dbReference type="GO" id="GO:0016020">
    <property type="term" value="C:membrane"/>
    <property type="evidence" value="ECO:0007669"/>
    <property type="project" value="InterPro"/>
</dbReference>
<dbReference type="Gene3D" id="2.60.120.290">
    <property type="entry name" value="Spermadhesin, CUB domain"/>
    <property type="match status" value="1"/>
</dbReference>
<dbReference type="Pfam" id="PF00530">
    <property type="entry name" value="SRCR"/>
    <property type="match status" value="2"/>
</dbReference>